<sequence>MNYLFNLARHKEIEYHDNFYAKTELFQPGSWLSRPVKVVLDNLTQIEKENIQVLDLGCGVGRNSIPIAQSIQAHKGKIYCIDLLPSAIQLLNQNAEQYEVTDTIISQANDVENFLINKNTFDYIVACSCLEHVSSEAAFQAKLEEMKAGTTVGGINCILMSTEVKEIDVLTGEEREGLIELNLSTEKAFTYLREVYADWNISIEKNVQQEIKEEKNGREIIFRSNWITFVAQVRD</sequence>
<gene>
    <name evidence="5" type="ORF">SAMN05216378_3707</name>
</gene>
<name>A0A1I2BXF0_9BACL</name>
<evidence type="ECO:0000259" key="4">
    <source>
        <dbReference type="Pfam" id="PF13649"/>
    </source>
</evidence>
<reference evidence="6" key="1">
    <citation type="submission" date="2016-10" db="EMBL/GenBank/DDBJ databases">
        <authorList>
            <person name="Varghese N."/>
            <person name="Submissions S."/>
        </authorList>
    </citation>
    <scope>NUCLEOTIDE SEQUENCE [LARGE SCALE GENOMIC DNA]</scope>
    <source>
        <strain evidence="6">CGMCC 1.10784</strain>
    </source>
</reference>
<dbReference type="PANTHER" id="PTHR43464">
    <property type="entry name" value="METHYLTRANSFERASE"/>
    <property type="match status" value="1"/>
</dbReference>
<accession>A0A1I2BXF0</accession>
<dbReference type="GO" id="GO:0032259">
    <property type="term" value="P:methylation"/>
    <property type="evidence" value="ECO:0007669"/>
    <property type="project" value="UniProtKB-KW"/>
</dbReference>
<dbReference type="SUPFAM" id="SSF53335">
    <property type="entry name" value="S-adenosyl-L-methionine-dependent methyltransferases"/>
    <property type="match status" value="1"/>
</dbReference>
<evidence type="ECO:0000313" key="5">
    <source>
        <dbReference type="EMBL" id="SFE60791.1"/>
    </source>
</evidence>
<keyword evidence="6" id="KW-1185">Reference proteome</keyword>
<dbReference type="EMBL" id="FOMT01000003">
    <property type="protein sequence ID" value="SFE60791.1"/>
    <property type="molecule type" value="Genomic_DNA"/>
</dbReference>
<dbReference type="CDD" id="cd02440">
    <property type="entry name" value="AdoMet_MTases"/>
    <property type="match status" value="1"/>
</dbReference>
<dbReference type="OrthoDB" id="9804312at2"/>
<organism evidence="5 6">
    <name type="scientific">Paenibacillus catalpae</name>
    <dbReference type="NCBI Taxonomy" id="1045775"/>
    <lineage>
        <taxon>Bacteria</taxon>
        <taxon>Bacillati</taxon>
        <taxon>Bacillota</taxon>
        <taxon>Bacilli</taxon>
        <taxon>Bacillales</taxon>
        <taxon>Paenibacillaceae</taxon>
        <taxon>Paenibacillus</taxon>
    </lineage>
</organism>
<dbReference type="InterPro" id="IPR041698">
    <property type="entry name" value="Methyltransf_25"/>
</dbReference>
<feature type="domain" description="Methyltransferase" evidence="4">
    <location>
        <begin position="53"/>
        <end position="148"/>
    </location>
</feature>
<dbReference type="InterPro" id="IPR029063">
    <property type="entry name" value="SAM-dependent_MTases_sf"/>
</dbReference>
<keyword evidence="3" id="KW-0949">S-adenosyl-L-methionine</keyword>
<dbReference type="Pfam" id="PF13649">
    <property type="entry name" value="Methyltransf_25"/>
    <property type="match status" value="1"/>
</dbReference>
<dbReference type="Gene3D" id="3.40.50.150">
    <property type="entry name" value="Vaccinia Virus protein VP39"/>
    <property type="match status" value="1"/>
</dbReference>
<dbReference type="RefSeq" id="WP_091187703.1">
    <property type="nucleotide sequence ID" value="NZ_FOMT01000003.1"/>
</dbReference>
<evidence type="ECO:0000256" key="1">
    <source>
        <dbReference type="ARBA" id="ARBA00022603"/>
    </source>
</evidence>
<evidence type="ECO:0000256" key="2">
    <source>
        <dbReference type="ARBA" id="ARBA00022679"/>
    </source>
</evidence>
<keyword evidence="2 5" id="KW-0808">Transferase</keyword>
<evidence type="ECO:0000256" key="3">
    <source>
        <dbReference type="ARBA" id="ARBA00022691"/>
    </source>
</evidence>
<protein>
    <submittedName>
        <fullName evidence="5">Methyltransferase domain-containing protein</fullName>
    </submittedName>
</protein>
<evidence type="ECO:0000313" key="6">
    <source>
        <dbReference type="Proteomes" id="UP000198855"/>
    </source>
</evidence>
<dbReference type="GO" id="GO:0008168">
    <property type="term" value="F:methyltransferase activity"/>
    <property type="evidence" value="ECO:0007669"/>
    <property type="project" value="UniProtKB-KW"/>
</dbReference>
<dbReference type="STRING" id="1045775.SAMN05216378_3707"/>
<dbReference type="Proteomes" id="UP000198855">
    <property type="component" value="Unassembled WGS sequence"/>
</dbReference>
<dbReference type="PANTHER" id="PTHR43464:SF19">
    <property type="entry name" value="UBIQUINONE BIOSYNTHESIS O-METHYLTRANSFERASE, MITOCHONDRIAL"/>
    <property type="match status" value="1"/>
</dbReference>
<keyword evidence="1 5" id="KW-0489">Methyltransferase</keyword>
<dbReference type="AlphaFoldDB" id="A0A1I2BXF0"/>
<proteinExistence type="predicted"/>